<organism evidence="3 4">
    <name type="scientific">Alicyclobacillus fodiniaquatilis</name>
    <dbReference type="NCBI Taxonomy" id="1661150"/>
    <lineage>
        <taxon>Bacteria</taxon>
        <taxon>Bacillati</taxon>
        <taxon>Bacillota</taxon>
        <taxon>Bacilli</taxon>
        <taxon>Bacillales</taxon>
        <taxon>Alicyclobacillaceae</taxon>
        <taxon>Alicyclobacillus</taxon>
    </lineage>
</organism>
<dbReference type="PROSITE" id="PS51762">
    <property type="entry name" value="GH16_2"/>
    <property type="match status" value="1"/>
</dbReference>
<sequence>MSQSDGTLNLNLNGSGALVSTNPDDGVPGHKGFQFTYGYVEARIYLPGSGSQIANWPAFWTDGQSWPTDGEMDIMEGLSGSAAYHFHSDAGGPGANVPGNYTGWHTFAADWEPGSVTYYYDGRKVGQLSSGITSAPMYLIIENSAQEFDGPSVQPSVMKVAWVRVWQKPGQWSSGDYYSLGHTPRR</sequence>
<proteinExistence type="inferred from homology"/>
<dbReference type="InterPro" id="IPR000757">
    <property type="entry name" value="Beta-glucanase-like"/>
</dbReference>
<dbReference type="Gene3D" id="2.60.120.200">
    <property type="match status" value="1"/>
</dbReference>
<gene>
    <name evidence="3" type="ORF">ACFSB2_13080</name>
</gene>
<evidence type="ECO:0000313" key="3">
    <source>
        <dbReference type="EMBL" id="MFD1675628.1"/>
    </source>
</evidence>
<comment type="similarity">
    <text evidence="1">Belongs to the glycosyl hydrolase 16 family.</text>
</comment>
<protein>
    <submittedName>
        <fullName evidence="3">Family 16 glycosylhydrolase</fullName>
    </submittedName>
</protein>
<dbReference type="InterPro" id="IPR050546">
    <property type="entry name" value="Glycosyl_Hydrlase_16"/>
</dbReference>
<evidence type="ECO:0000313" key="4">
    <source>
        <dbReference type="Proteomes" id="UP001597079"/>
    </source>
</evidence>
<dbReference type="PANTHER" id="PTHR10963">
    <property type="entry name" value="GLYCOSYL HYDROLASE-RELATED"/>
    <property type="match status" value="1"/>
</dbReference>
<feature type="domain" description="GH16" evidence="2">
    <location>
        <begin position="1"/>
        <end position="171"/>
    </location>
</feature>
<dbReference type="Proteomes" id="UP001597079">
    <property type="component" value="Unassembled WGS sequence"/>
</dbReference>
<accession>A0ABW4JI14</accession>
<dbReference type="Pfam" id="PF26113">
    <property type="entry name" value="GH16_XgeA"/>
    <property type="match status" value="1"/>
</dbReference>
<comment type="caution">
    <text evidence="3">The sequence shown here is derived from an EMBL/GenBank/DDBJ whole genome shotgun (WGS) entry which is preliminary data.</text>
</comment>
<dbReference type="EMBL" id="JBHUCX010000032">
    <property type="protein sequence ID" value="MFD1675628.1"/>
    <property type="molecule type" value="Genomic_DNA"/>
</dbReference>
<dbReference type="RefSeq" id="WP_377943511.1">
    <property type="nucleotide sequence ID" value="NZ_JBHUCX010000032.1"/>
</dbReference>
<dbReference type="PANTHER" id="PTHR10963:SF55">
    <property type="entry name" value="GLYCOSIDE HYDROLASE FAMILY 16 PROTEIN"/>
    <property type="match status" value="1"/>
</dbReference>
<dbReference type="SUPFAM" id="SSF49899">
    <property type="entry name" value="Concanavalin A-like lectins/glucanases"/>
    <property type="match status" value="1"/>
</dbReference>
<reference evidence="4" key="1">
    <citation type="journal article" date="2019" name="Int. J. Syst. Evol. Microbiol.">
        <title>The Global Catalogue of Microorganisms (GCM) 10K type strain sequencing project: providing services to taxonomists for standard genome sequencing and annotation.</title>
        <authorList>
            <consortium name="The Broad Institute Genomics Platform"/>
            <consortium name="The Broad Institute Genome Sequencing Center for Infectious Disease"/>
            <person name="Wu L."/>
            <person name="Ma J."/>
        </authorList>
    </citation>
    <scope>NUCLEOTIDE SEQUENCE [LARGE SCALE GENOMIC DNA]</scope>
    <source>
        <strain evidence="4">CGMCC 1.12286</strain>
    </source>
</reference>
<evidence type="ECO:0000259" key="2">
    <source>
        <dbReference type="PROSITE" id="PS51762"/>
    </source>
</evidence>
<dbReference type="InterPro" id="IPR013320">
    <property type="entry name" value="ConA-like_dom_sf"/>
</dbReference>
<evidence type="ECO:0000256" key="1">
    <source>
        <dbReference type="ARBA" id="ARBA00006865"/>
    </source>
</evidence>
<name>A0ABW4JI14_9BACL</name>
<keyword evidence="4" id="KW-1185">Reference proteome</keyword>